<proteinExistence type="predicted"/>
<dbReference type="SUPFAM" id="SSF56112">
    <property type="entry name" value="Protein kinase-like (PK-like)"/>
    <property type="match status" value="1"/>
</dbReference>
<dbReference type="RefSeq" id="WP_194453047.1">
    <property type="nucleotide sequence ID" value="NZ_CP063849.1"/>
</dbReference>
<dbReference type="PANTHER" id="PTHR47829">
    <property type="entry name" value="HYDROLASE, PUTATIVE (AFU_ORTHOLOGUE AFUA_1G12880)-RELATED"/>
    <property type="match status" value="1"/>
</dbReference>
<dbReference type="Gene3D" id="3.90.1200.10">
    <property type="match status" value="1"/>
</dbReference>
<protein>
    <submittedName>
        <fullName evidence="2">Phosphotransferase family protein</fullName>
    </submittedName>
</protein>
<dbReference type="InterPro" id="IPR052898">
    <property type="entry name" value="ACAD10-like"/>
</dbReference>
<dbReference type="InterPro" id="IPR011009">
    <property type="entry name" value="Kinase-like_dom_sf"/>
</dbReference>
<dbReference type="EMBL" id="CP063849">
    <property type="protein sequence ID" value="QOY91393.1"/>
    <property type="molecule type" value="Genomic_DNA"/>
</dbReference>
<dbReference type="InterPro" id="IPR041726">
    <property type="entry name" value="ACAD10_11_N"/>
</dbReference>
<keyword evidence="2" id="KW-0808">Transferase</keyword>
<feature type="domain" description="Aminoglycoside phosphotransferase" evidence="1">
    <location>
        <begin position="29"/>
        <end position="259"/>
    </location>
</feature>
<dbReference type="Gene3D" id="3.30.200.20">
    <property type="entry name" value="Phosphorylase Kinase, domain 1"/>
    <property type="match status" value="1"/>
</dbReference>
<dbReference type="Pfam" id="PF01636">
    <property type="entry name" value="APH"/>
    <property type="match status" value="1"/>
</dbReference>
<evidence type="ECO:0000313" key="3">
    <source>
        <dbReference type="Proteomes" id="UP000593892"/>
    </source>
</evidence>
<dbReference type="Proteomes" id="UP000593892">
    <property type="component" value="Chromosome"/>
</dbReference>
<dbReference type="GO" id="GO:0016740">
    <property type="term" value="F:transferase activity"/>
    <property type="evidence" value="ECO:0007669"/>
    <property type="project" value="UniProtKB-KW"/>
</dbReference>
<evidence type="ECO:0000313" key="2">
    <source>
        <dbReference type="EMBL" id="QOY91393.1"/>
    </source>
</evidence>
<dbReference type="InterPro" id="IPR002575">
    <property type="entry name" value="Aminoglycoside_PTrfase"/>
</dbReference>
<evidence type="ECO:0000259" key="1">
    <source>
        <dbReference type="Pfam" id="PF01636"/>
    </source>
</evidence>
<dbReference type="AlphaFoldDB" id="A0A7S7NX33"/>
<sequence>MHDDAAQPRTGEELDVDALSRWLGVPVAVRQYPGGHSNLTYLVHVLEPPGTYSRPDDALPQEMVLRRPPKGPVAPKAHDMAREFHVLEAVHPRFPLAPRPLRLCQDSSVLGCDFFLMELKPGRILRNSAPPLQERVPLSRASIETLALLHSVDTSQPPIAGLGKPEGFLERQVSGWGGRWGKVELEPVREIRRVLPWLEQNVPAPSGTTLVHNDFKLDNLVLAEDTATVTAVLDWEMATIGDPLFDLGVALTYWCHAPRLSRITAEPGFWDRDTLIQAYAHSTGRDVSRLPWYEVFGIFKLAVIAQQIFFRWRQGQTADARFAHFDEMVRELGATAARLLP</sequence>
<dbReference type="KEGG" id="pfer:IRI77_16010"/>
<dbReference type="PANTHER" id="PTHR47829:SF1">
    <property type="entry name" value="HAD FAMILY PHOSPHATASE"/>
    <property type="match status" value="1"/>
</dbReference>
<organism evidence="2 3">
    <name type="scientific">Paludibaculum fermentans</name>
    <dbReference type="NCBI Taxonomy" id="1473598"/>
    <lineage>
        <taxon>Bacteria</taxon>
        <taxon>Pseudomonadati</taxon>
        <taxon>Acidobacteriota</taxon>
        <taxon>Terriglobia</taxon>
        <taxon>Bryobacterales</taxon>
        <taxon>Bryobacteraceae</taxon>
        <taxon>Paludibaculum</taxon>
    </lineage>
</organism>
<dbReference type="CDD" id="cd05154">
    <property type="entry name" value="ACAD10_11_N-like"/>
    <property type="match status" value="1"/>
</dbReference>
<accession>A0A7S7NX33</accession>
<reference evidence="2 3" key="1">
    <citation type="submission" date="2020-10" db="EMBL/GenBank/DDBJ databases">
        <title>Complete genome sequence of Paludibaculum fermentans P105T, a facultatively anaerobic acidobacterium capable of dissimilatory Fe(III) reduction.</title>
        <authorList>
            <person name="Dedysh S.N."/>
            <person name="Beletsky A.V."/>
            <person name="Kulichevskaya I.S."/>
            <person name="Mardanov A.V."/>
            <person name="Ravin N.V."/>
        </authorList>
    </citation>
    <scope>NUCLEOTIDE SEQUENCE [LARGE SCALE GENOMIC DNA]</scope>
    <source>
        <strain evidence="2 3">P105</strain>
    </source>
</reference>
<name>A0A7S7NX33_PALFE</name>
<keyword evidence="3" id="KW-1185">Reference proteome</keyword>
<gene>
    <name evidence="2" type="ORF">IRI77_16010</name>
</gene>